<dbReference type="Proteomes" id="UP000467327">
    <property type="component" value="Chromosome"/>
</dbReference>
<dbReference type="InterPro" id="IPR018929">
    <property type="entry name" value="DUF2510"/>
</dbReference>
<proteinExistence type="predicted"/>
<evidence type="ECO:0000313" key="2">
    <source>
        <dbReference type="Proteomes" id="UP000467327"/>
    </source>
</evidence>
<keyword evidence="2" id="KW-1185">Reference proteome</keyword>
<name>A0A378VAV0_9MYCO</name>
<dbReference type="OrthoDB" id="5244233at2"/>
<protein>
    <submittedName>
        <fullName evidence="1">Uncharacterized protein</fullName>
    </submittedName>
</protein>
<evidence type="ECO:0000313" key="1">
    <source>
        <dbReference type="EMBL" id="BBX09508.1"/>
    </source>
</evidence>
<gene>
    <name evidence="1" type="ORF">MAIC_43110</name>
</gene>
<sequence length="104" mass="11996">MYDRPVQPGWYPDPNGIPGLRWFDGEQWTPNFSGAQQGPAPSQAVAEKPKDRNPLFLFLAGLSALPTAFFGWAYYESQATISGILFLFCFAWTYCWWKMSDRYR</sequence>
<dbReference type="Pfam" id="PF10708">
    <property type="entry name" value="DUF2510"/>
    <property type="match status" value="1"/>
</dbReference>
<dbReference type="AlphaFoldDB" id="A0A378VAV0"/>
<dbReference type="EMBL" id="AP022561">
    <property type="protein sequence ID" value="BBX09508.1"/>
    <property type="molecule type" value="Genomic_DNA"/>
</dbReference>
<reference evidence="1 2" key="1">
    <citation type="journal article" date="2019" name="Emerg. Microbes Infect.">
        <title>Comprehensive subspecies identification of 175 nontuberculous mycobacteria species based on 7547 genomic profiles.</title>
        <authorList>
            <person name="Matsumoto Y."/>
            <person name="Kinjo T."/>
            <person name="Motooka D."/>
            <person name="Nabeya D."/>
            <person name="Jung N."/>
            <person name="Uechi K."/>
            <person name="Horii T."/>
            <person name="Iida T."/>
            <person name="Fujita J."/>
            <person name="Nakamura S."/>
        </authorList>
    </citation>
    <scope>NUCLEOTIDE SEQUENCE [LARGE SCALE GENOMIC DNA]</scope>
    <source>
        <strain evidence="1 2">JCM 6376</strain>
    </source>
</reference>
<dbReference type="KEGG" id="maic:MAIC_43110"/>
<accession>A0A378VAV0</accession>
<dbReference type="RefSeq" id="WP_115321759.1">
    <property type="nucleotide sequence ID" value="NZ_AP022561.1"/>
</dbReference>
<organism evidence="1 2">
    <name type="scientific">Mycolicibacterium aichiense</name>
    <dbReference type="NCBI Taxonomy" id="1799"/>
    <lineage>
        <taxon>Bacteria</taxon>
        <taxon>Bacillati</taxon>
        <taxon>Actinomycetota</taxon>
        <taxon>Actinomycetes</taxon>
        <taxon>Mycobacteriales</taxon>
        <taxon>Mycobacteriaceae</taxon>
        <taxon>Mycolicibacterium</taxon>
    </lineage>
</organism>